<evidence type="ECO:0000313" key="1">
    <source>
        <dbReference type="EMBL" id="RYR62574.1"/>
    </source>
</evidence>
<accession>A0A445DHC3</accession>
<organism evidence="1 2">
    <name type="scientific">Arachis hypogaea</name>
    <name type="common">Peanut</name>
    <dbReference type="NCBI Taxonomy" id="3818"/>
    <lineage>
        <taxon>Eukaryota</taxon>
        <taxon>Viridiplantae</taxon>
        <taxon>Streptophyta</taxon>
        <taxon>Embryophyta</taxon>
        <taxon>Tracheophyta</taxon>
        <taxon>Spermatophyta</taxon>
        <taxon>Magnoliopsida</taxon>
        <taxon>eudicotyledons</taxon>
        <taxon>Gunneridae</taxon>
        <taxon>Pentapetalae</taxon>
        <taxon>rosids</taxon>
        <taxon>fabids</taxon>
        <taxon>Fabales</taxon>
        <taxon>Fabaceae</taxon>
        <taxon>Papilionoideae</taxon>
        <taxon>50 kb inversion clade</taxon>
        <taxon>dalbergioids sensu lato</taxon>
        <taxon>Dalbergieae</taxon>
        <taxon>Pterocarpus clade</taxon>
        <taxon>Arachis</taxon>
    </lineage>
</organism>
<dbReference type="GO" id="GO:0005096">
    <property type="term" value="F:GTPase activator activity"/>
    <property type="evidence" value="ECO:0007669"/>
    <property type="project" value="InterPro"/>
</dbReference>
<dbReference type="EMBL" id="SDMP01000004">
    <property type="protein sequence ID" value="RYR62574.1"/>
    <property type="molecule type" value="Genomic_DNA"/>
</dbReference>
<dbReference type="PANTHER" id="PTHR21422:SF9">
    <property type="entry name" value="RAB3 GTPASE-ACTIVATING PROTEIN CATALYTIC SUBUNIT"/>
    <property type="match status" value="1"/>
</dbReference>
<gene>
    <name evidence="1" type="ORF">Ahy_A04g020270</name>
</gene>
<protein>
    <submittedName>
        <fullName evidence="1">Uncharacterized protein</fullName>
    </submittedName>
</protein>
<evidence type="ECO:0000313" key="2">
    <source>
        <dbReference type="Proteomes" id="UP000289738"/>
    </source>
</evidence>
<comment type="caution">
    <text evidence="1">The sequence shown here is derived from an EMBL/GenBank/DDBJ whole genome shotgun (WGS) entry which is preliminary data.</text>
</comment>
<dbReference type="AlphaFoldDB" id="A0A445DHC3"/>
<proteinExistence type="predicted"/>
<keyword evidence="2" id="KW-1185">Reference proteome</keyword>
<reference evidence="1 2" key="1">
    <citation type="submission" date="2019-01" db="EMBL/GenBank/DDBJ databases">
        <title>Sequencing of cultivated peanut Arachis hypogaea provides insights into genome evolution and oil improvement.</title>
        <authorList>
            <person name="Chen X."/>
        </authorList>
    </citation>
    <scope>NUCLEOTIDE SEQUENCE [LARGE SCALE GENOMIC DNA]</scope>
    <source>
        <strain evidence="2">cv. Fuhuasheng</strain>
        <tissue evidence="1">Leaves</tissue>
    </source>
</reference>
<name>A0A445DHC3_ARAHY</name>
<sequence>MEERRSGCSIAAETPPPLLGLVAFAVLPPLGCCSATVGLLFRHQGARREYPVSPVQRPQAELDRYLEASKIRERAFDRINNVIGTYNDLMLRILFPEEFEHFDDFTIASSWERFISKIEAICHLWMADGPNNLLVCFASSVVLDAPEASRLLSAVAIAMSNSLRDYGGFNRNHSSEVSSPVVGYLPGYIDYHVGMRPQIPVERKWALGLQINSNEYIWWKANARETKEELINRGPKFLD</sequence>
<dbReference type="Proteomes" id="UP000289738">
    <property type="component" value="Chromosome A04"/>
</dbReference>
<dbReference type="PANTHER" id="PTHR21422">
    <property type="entry name" value="RAB3 GTPASE-ACTIVATING PROTEIN CATALYTIC SUBUNIT"/>
    <property type="match status" value="1"/>
</dbReference>
<dbReference type="InterPro" id="IPR045700">
    <property type="entry name" value="Rab3GAP1"/>
</dbReference>
<dbReference type="STRING" id="3818.A0A445DHC3"/>